<name>A0AAI9THR4_PENTH</name>
<evidence type="ECO:0000313" key="2">
    <source>
        <dbReference type="Proteomes" id="UP001227192"/>
    </source>
</evidence>
<reference evidence="1" key="2">
    <citation type="journal article" date="2016" name="Fungal Biol.">
        <title>Ochratoxin A production by Penicillium thymicola.</title>
        <authorList>
            <person name="Nguyen H.D.T."/>
            <person name="McMullin D.R."/>
            <person name="Ponomareva E."/>
            <person name="Riley R."/>
            <person name="Pomraning K.R."/>
            <person name="Baker S.E."/>
            <person name="Seifert K.A."/>
        </authorList>
    </citation>
    <scope>NUCLEOTIDE SEQUENCE</scope>
    <source>
        <strain evidence="1">DAOM 180753</strain>
    </source>
</reference>
<dbReference type="EMBL" id="LACB01000160">
    <property type="protein sequence ID" value="KAJ9487427.1"/>
    <property type="molecule type" value="Genomic_DNA"/>
</dbReference>
<protein>
    <submittedName>
        <fullName evidence="1">Uncharacterized protein</fullName>
    </submittedName>
</protein>
<gene>
    <name evidence="1" type="ORF">VN97_g5879</name>
</gene>
<proteinExistence type="predicted"/>
<reference evidence="1" key="1">
    <citation type="submission" date="2015-06" db="EMBL/GenBank/DDBJ databases">
        <authorList>
            <person name="Nguyen H."/>
        </authorList>
    </citation>
    <scope>NUCLEOTIDE SEQUENCE</scope>
    <source>
        <strain evidence="1">DAOM 180753</strain>
    </source>
</reference>
<evidence type="ECO:0000313" key="1">
    <source>
        <dbReference type="EMBL" id="KAJ9487427.1"/>
    </source>
</evidence>
<accession>A0AAI9THR4</accession>
<dbReference type="Proteomes" id="UP001227192">
    <property type="component" value="Unassembled WGS sequence"/>
</dbReference>
<dbReference type="AlphaFoldDB" id="A0AAI9THR4"/>
<sequence length="141" mass="15670">MAGETGSCNEGCSKLPYHSNAPKIPNGLGLPLMNPTDTPQKQFRRKLPASSSRWHLDCVVHDTSLDISFCNNEQQPFFFLDNLTISQCSKHTKIKCSPSLEPSNTDHVIACRDPVSSRLSTQLILDIFIGDPAHIMDILYI</sequence>
<comment type="caution">
    <text evidence="1">The sequence shown here is derived from an EMBL/GenBank/DDBJ whole genome shotgun (WGS) entry which is preliminary data.</text>
</comment>
<organism evidence="1 2">
    <name type="scientific">Penicillium thymicola</name>
    <dbReference type="NCBI Taxonomy" id="293382"/>
    <lineage>
        <taxon>Eukaryota</taxon>
        <taxon>Fungi</taxon>
        <taxon>Dikarya</taxon>
        <taxon>Ascomycota</taxon>
        <taxon>Pezizomycotina</taxon>
        <taxon>Eurotiomycetes</taxon>
        <taxon>Eurotiomycetidae</taxon>
        <taxon>Eurotiales</taxon>
        <taxon>Aspergillaceae</taxon>
        <taxon>Penicillium</taxon>
    </lineage>
</organism>
<keyword evidence="2" id="KW-1185">Reference proteome</keyword>